<gene>
    <name evidence="2" type="ORF">Scep_026765</name>
</gene>
<feature type="compositionally biased region" description="Basic and acidic residues" evidence="1">
    <location>
        <begin position="31"/>
        <end position="41"/>
    </location>
</feature>
<dbReference type="EMBL" id="JBBNAG010000011">
    <property type="protein sequence ID" value="KAK9095296.1"/>
    <property type="molecule type" value="Genomic_DNA"/>
</dbReference>
<name>A0AAP0HSW6_9MAGN</name>
<dbReference type="Proteomes" id="UP001419268">
    <property type="component" value="Unassembled WGS sequence"/>
</dbReference>
<protein>
    <submittedName>
        <fullName evidence="2">Uncharacterized protein</fullName>
    </submittedName>
</protein>
<dbReference type="AlphaFoldDB" id="A0AAP0HSW6"/>
<accession>A0AAP0HSW6</accession>
<comment type="caution">
    <text evidence="2">The sequence shown here is derived from an EMBL/GenBank/DDBJ whole genome shotgun (WGS) entry which is preliminary data.</text>
</comment>
<evidence type="ECO:0000256" key="1">
    <source>
        <dbReference type="SAM" id="MobiDB-lite"/>
    </source>
</evidence>
<evidence type="ECO:0000313" key="2">
    <source>
        <dbReference type="EMBL" id="KAK9095296.1"/>
    </source>
</evidence>
<sequence>MDAADDGDLVEGASADPAEKAKGKATVVGRRANEGRRSLQRERMREMIVHLKTEMDDEDLQVGVLG</sequence>
<reference evidence="2 3" key="1">
    <citation type="submission" date="2024-01" db="EMBL/GenBank/DDBJ databases">
        <title>Genome assemblies of Stephania.</title>
        <authorList>
            <person name="Yang L."/>
        </authorList>
    </citation>
    <scope>NUCLEOTIDE SEQUENCE [LARGE SCALE GENOMIC DNA]</scope>
    <source>
        <strain evidence="2">JXDWG</strain>
        <tissue evidence="2">Leaf</tissue>
    </source>
</reference>
<organism evidence="2 3">
    <name type="scientific">Stephania cephalantha</name>
    <dbReference type="NCBI Taxonomy" id="152367"/>
    <lineage>
        <taxon>Eukaryota</taxon>
        <taxon>Viridiplantae</taxon>
        <taxon>Streptophyta</taxon>
        <taxon>Embryophyta</taxon>
        <taxon>Tracheophyta</taxon>
        <taxon>Spermatophyta</taxon>
        <taxon>Magnoliopsida</taxon>
        <taxon>Ranunculales</taxon>
        <taxon>Menispermaceae</taxon>
        <taxon>Menispermoideae</taxon>
        <taxon>Cissampelideae</taxon>
        <taxon>Stephania</taxon>
    </lineage>
</organism>
<proteinExistence type="predicted"/>
<evidence type="ECO:0000313" key="3">
    <source>
        <dbReference type="Proteomes" id="UP001419268"/>
    </source>
</evidence>
<keyword evidence="3" id="KW-1185">Reference proteome</keyword>
<feature type="region of interest" description="Disordered" evidence="1">
    <location>
        <begin position="1"/>
        <end position="41"/>
    </location>
</feature>